<accession>A0A383AQE6</accession>
<name>A0A383AQE6_9ZZZZ</name>
<evidence type="ECO:0008006" key="2">
    <source>
        <dbReference type="Google" id="ProtNLM"/>
    </source>
</evidence>
<dbReference type="PROSITE" id="PS51257">
    <property type="entry name" value="PROKAR_LIPOPROTEIN"/>
    <property type="match status" value="1"/>
</dbReference>
<protein>
    <recommendedName>
        <fullName evidence="2">Lipoprotein</fullName>
    </recommendedName>
</protein>
<organism evidence="1">
    <name type="scientific">marine metagenome</name>
    <dbReference type="NCBI Taxonomy" id="408172"/>
    <lineage>
        <taxon>unclassified sequences</taxon>
        <taxon>metagenomes</taxon>
        <taxon>ecological metagenomes</taxon>
    </lineage>
</organism>
<gene>
    <name evidence="1" type="ORF">METZ01_LOCUS462768</name>
</gene>
<sequence length="164" mass="17653">MRTRLVLLIVACIVAGACSDDAEPELDASTTTAAPTSTYDIDEAMDGVREDVVRLVMERDGLDRAAAEIRADELMERGVDTEAVDQQFSLLANWMDNHQSHPVLGRHWTEDEAECAVVTMIQVEGIGRTGALMNGASVGGMAVEDALSLVQPVGYCTDLLALMK</sequence>
<feature type="non-terminal residue" evidence="1">
    <location>
        <position position="164"/>
    </location>
</feature>
<dbReference type="AlphaFoldDB" id="A0A383AQE6"/>
<reference evidence="1" key="1">
    <citation type="submission" date="2018-05" db="EMBL/GenBank/DDBJ databases">
        <authorList>
            <person name="Lanie J.A."/>
            <person name="Ng W.-L."/>
            <person name="Kazmierczak K.M."/>
            <person name="Andrzejewski T.M."/>
            <person name="Davidsen T.M."/>
            <person name="Wayne K.J."/>
            <person name="Tettelin H."/>
            <person name="Glass J.I."/>
            <person name="Rusch D."/>
            <person name="Podicherti R."/>
            <person name="Tsui H.-C.T."/>
            <person name="Winkler M.E."/>
        </authorList>
    </citation>
    <scope>NUCLEOTIDE SEQUENCE</scope>
</reference>
<proteinExistence type="predicted"/>
<evidence type="ECO:0000313" key="1">
    <source>
        <dbReference type="EMBL" id="SVE09914.1"/>
    </source>
</evidence>
<dbReference type="EMBL" id="UINC01194028">
    <property type="protein sequence ID" value="SVE09914.1"/>
    <property type="molecule type" value="Genomic_DNA"/>
</dbReference>